<feature type="compositionally biased region" description="Polar residues" evidence="1">
    <location>
        <begin position="123"/>
        <end position="134"/>
    </location>
</feature>
<organism evidence="3 4">
    <name type="scientific">Blattamonas nauphoetae</name>
    <dbReference type="NCBI Taxonomy" id="2049346"/>
    <lineage>
        <taxon>Eukaryota</taxon>
        <taxon>Metamonada</taxon>
        <taxon>Preaxostyla</taxon>
        <taxon>Oxymonadida</taxon>
        <taxon>Blattamonas</taxon>
    </lineage>
</organism>
<accession>A0ABQ9XIN1</accession>
<comment type="caution">
    <text evidence="3">The sequence shown here is derived from an EMBL/GenBank/DDBJ whole genome shotgun (WGS) entry which is preliminary data.</text>
</comment>
<evidence type="ECO:0008006" key="5">
    <source>
        <dbReference type="Google" id="ProtNLM"/>
    </source>
</evidence>
<evidence type="ECO:0000256" key="1">
    <source>
        <dbReference type="SAM" id="MobiDB-lite"/>
    </source>
</evidence>
<dbReference type="EMBL" id="JARBJD010000106">
    <property type="protein sequence ID" value="KAK2952282.1"/>
    <property type="molecule type" value="Genomic_DNA"/>
</dbReference>
<feature type="region of interest" description="Disordered" evidence="1">
    <location>
        <begin position="180"/>
        <end position="218"/>
    </location>
</feature>
<evidence type="ECO:0000313" key="4">
    <source>
        <dbReference type="Proteomes" id="UP001281761"/>
    </source>
</evidence>
<evidence type="ECO:0000313" key="3">
    <source>
        <dbReference type="EMBL" id="KAK2952282.1"/>
    </source>
</evidence>
<sequence>MSSKYSNKCELRAPIAPSSVSGLSHAETFRASPKRGAVRCLKPKRDSQHILLHLLSLSLETKTRSSAVSQAEAGLATHSPPSPLSLPRNQDEEQCGVSSRSGTRNTFSSISSLPRNQDEEQCGVSSRSGTRNTFSSISSLSPSKPRRGAVRCLKPKRDSQHILLHLLSLSLETKTRSSAVSQAEAGLATHSPPSPLSLPRNQDEEQCGVSSRSGTRNTFSSISSLSLETKTRSSAVSQAEAGLATHSPPSPLSLPRNQDEEQCGVSSRSGIRNTFSSLVILLLSFFSLILFLFFLSVPFQFLF</sequence>
<feature type="compositionally biased region" description="Polar residues" evidence="1">
    <location>
        <begin position="208"/>
        <end position="218"/>
    </location>
</feature>
<feature type="region of interest" description="Disordered" evidence="1">
    <location>
        <begin position="68"/>
        <end position="150"/>
    </location>
</feature>
<gene>
    <name evidence="3" type="ORF">BLNAU_12841</name>
</gene>
<keyword evidence="2" id="KW-0472">Membrane</keyword>
<dbReference type="Proteomes" id="UP001281761">
    <property type="component" value="Unassembled WGS sequence"/>
</dbReference>
<keyword evidence="4" id="KW-1185">Reference proteome</keyword>
<name>A0ABQ9XIN1_9EUKA</name>
<keyword evidence="2" id="KW-0812">Transmembrane</keyword>
<feature type="region of interest" description="Disordered" evidence="1">
    <location>
        <begin position="237"/>
        <end position="266"/>
    </location>
</feature>
<reference evidence="3 4" key="1">
    <citation type="journal article" date="2022" name="bioRxiv">
        <title>Genomics of Preaxostyla Flagellates Illuminates Evolutionary Transitions and the Path Towards Mitochondrial Loss.</title>
        <authorList>
            <person name="Novak L.V.F."/>
            <person name="Treitli S.C."/>
            <person name="Pyrih J."/>
            <person name="Halakuc P."/>
            <person name="Pipaliya S.V."/>
            <person name="Vacek V."/>
            <person name="Brzon O."/>
            <person name="Soukal P."/>
            <person name="Eme L."/>
            <person name="Dacks J.B."/>
            <person name="Karnkowska A."/>
            <person name="Elias M."/>
            <person name="Hampl V."/>
        </authorList>
    </citation>
    <scope>NUCLEOTIDE SEQUENCE [LARGE SCALE GENOMIC DNA]</scope>
    <source>
        <strain evidence="3">NAU3</strain>
        <tissue evidence="3">Gut</tissue>
    </source>
</reference>
<proteinExistence type="predicted"/>
<keyword evidence="2" id="KW-1133">Transmembrane helix</keyword>
<feature type="compositionally biased region" description="Polar residues" evidence="1">
    <location>
        <begin position="96"/>
        <end position="115"/>
    </location>
</feature>
<evidence type="ECO:0000256" key="2">
    <source>
        <dbReference type="SAM" id="Phobius"/>
    </source>
</evidence>
<protein>
    <recommendedName>
        <fullName evidence="5">Transmembrane protein</fullName>
    </recommendedName>
</protein>
<feature type="transmembrane region" description="Helical" evidence="2">
    <location>
        <begin position="278"/>
        <end position="301"/>
    </location>
</feature>